<gene>
    <name evidence="1" type="ORF">FC37_GL000857</name>
</gene>
<protein>
    <submittedName>
        <fullName evidence="1">Abortive infection bacteriophage resistance protein</fullName>
    </submittedName>
</protein>
<dbReference type="Proteomes" id="UP000051311">
    <property type="component" value="Unassembled WGS sequence"/>
</dbReference>
<dbReference type="eggNOG" id="COG4823">
    <property type="taxonomic scope" value="Bacteria"/>
</dbReference>
<comment type="caution">
    <text evidence="1">The sequence shown here is derived from an EMBL/GenBank/DDBJ whole genome shotgun (WGS) entry which is preliminary data.</text>
</comment>
<name>A0A0R1P1D9_9LACO</name>
<evidence type="ECO:0000313" key="1">
    <source>
        <dbReference type="EMBL" id="KRL23685.1"/>
    </source>
</evidence>
<dbReference type="EMBL" id="AZEL01000021">
    <property type="protein sequence ID" value="KRL23685.1"/>
    <property type="molecule type" value="Genomic_DNA"/>
</dbReference>
<evidence type="ECO:0000313" key="2">
    <source>
        <dbReference type="Proteomes" id="UP000051311"/>
    </source>
</evidence>
<dbReference type="PATRIC" id="fig|1423748.3.peg.899"/>
<reference evidence="1 2" key="1">
    <citation type="journal article" date="2015" name="Genome Announc.">
        <title>Expanding the biotechnology potential of lactobacilli through comparative genomics of 213 strains and associated genera.</title>
        <authorList>
            <person name="Sun Z."/>
            <person name="Harris H.M."/>
            <person name="McCann A."/>
            <person name="Guo C."/>
            <person name="Argimon S."/>
            <person name="Zhang W."/>
            <person name="Yang X."/>
            <person name="Jeffery I.B."/>
            <person name="Cooney J.C."/>
            <person name="Kagawa T.F."/>
            <person name="Liu W."/>
            <person name="Song Y."/>
            <person name="Salvetti E."/>
            <person name="Wrobel A."/>
            <person name="Rasinkangas P."/>
            <person name="Parkhill J."/>
            <person name="Rea M.C."/>
            <person name="O'Sullivan O."/>
            <person name="Ritari J."/>
            <person name="Douillard F.P."/>
            <person name="Paul Ross R."/>
            <person name="Yang R."/>
            <person name="Briner A.E."/>
            <person name="Felis G.E."/>
            <person name="de Vos W.M."/>
            <person name="Barrangou R."/>
            <person name="Klaenhammer T.R."/>
            <person name="Caufield P.W."/>
            <person name="Cui Y."/>
            <person name="Zhang H."/>
            <person name="O'Toole P.W."/>
        </authorList>
    </citation>
    <scope>NUCLEOTIDE SEQUENCE [LARGE SCALE GENOMIC DNA]</scope>
    <source>
        <strain evidence="1 2">DSM 10532</strain>
    </source>
</reference>
<dbReference type="InterPro" id="IPR011664">
    <property type="entry name" value="Abi_system_AbiD/AbiF-like"/>
</dbReference>
<dbReference type="STRING" id="1423748.FC37_GL000857"/>
<dbReference type="Pfam" id="PF07751">
    <property type="entry name" value="Abi_2"/>
    <property type="match status" value="1"/>
</dbReference>
<proteinExistence type="predicted"/>
<dbReference type="AlphaFoldDB" id="A0A0R1P1D9"/>
<sequence>MVSLRRPLRNKNLLFMMRIEVFFLQKQFKTLDEQILLLQERGLTIPNVEKAKRYLLTNNYYNIINGYGKYFQDTTDHYITGASFNEISNLYFLEEEIKKGVFNAALQIEHHLKSITAYHFAEQYSDQTYAFLNPSSYNQQKLSDACRTINKFSNILKINITDHTSPIYHYVSEYHDIPIWVIIDHLDFGGLYHFIRELPDAILNKIAADLTPFFSENNNGTNPGQTFTPAIMLNFMKNILEIRNVCAHNKRIIEFACHADAKYFSYLHDQYSIQVNDTRKDFYNTFIIMQCFLSKTEFGILNNTLKKRFKNLSNKLNTITINDIFQKMGFPQDWQLRAPLPQ</sequence>
<accession>A0A0R1P1D9</accession>
<organism evidence="1 2">
    <name type="scientific">Lactobacillus gallinarum DSM 10532 = JCM 2011</name>
    <dbReference type="NCBI Taxonomy" id="1423748"/>
    <lineage>
        <taxon>Bacteria</taxon>
        <taxon>Bacillati</taxon>
        <taxon>Bacillota</taxon>
        <taxon>Bacilli</taxon>
        <taxon>Lactobacillales</taxon>
        <taxon>Lactobacillaceae</taxon>
        <taxon>Lactobacillus</taxon>
    </lineage>
</organism>